<evidence type="ECO:0000313" key="1">
    <source>
        <dbReference type="EMBL" id="KAG0573835.1"/>
    </source>
</evidence>
<organism evidence="1 2">
    <name type="scientific">Ceratodon purpureus</name>
    <name type="common">Fire moss</name>
    <name type="synonym">Dicranum purpureum</name>
    <dbReference type="NCBI Taxonomy" id="3225"/>
    <lineage>
        <taxon>Eukaryota</taxon>
        <taxon>Viridiplantae</taxon>
        <taxon>Streptophyta</taxon>
        <taxon>Embryophyta</taxon>
        <taxon>Bryophyta</taxon>
        <taxon>Bryophytina</taxon>
        <taxon>Bryopsida</taxon>
        <taxon>Dicranidae</taxon>
        <taxon>Pseudoditrichales</taxon>
        <taxon>Ditrichaceae</taxon>
        <taxon>Ceratodon</taxon>
    </lineage>
</organism>
<keyword evidence="2" id="KW-1185">Reference proteome</keyword>
<comment type="caution">
    <text evidence="1">The sequence shown here is derived from an EMBL/GenBank/DDBJ whole genome shotgun (WGS) entry which is preliminary data.</text>
</comment>
<name>A0A8T0HSY1_CERPU</name>
<dbReference type="Proteomes" id="UP000822688">
    <property type="component" value="Chromosome V"/>
</dbReference>
<dbReference type="EMBL" id="CM026426">
    <property type="protein sequence ID" value="KAG0573835.1"/>
    <property type="molecule type" value="Genomic_DNA"/>
</dbReference>
<evidence type="ECO:0000313" key="2">
    <source>
        <dbReference type="Proteomes" id="UP000822688"/>
    </source>
</evidence>
<gene>
    <name evidence="1" type="ORF">KC19_VG213500</name>
</gene>
<accession>A0A8T0HSY1</accession>
<sequence>MCIVLHAYHSFCKSKAESFRADHDKLKQDLATATEAMQADLLEAELTACRSTIREALECHHHLKIAGRRVRSRIRWRAHGDLVTKEFFAAVKERPQTTPLSALKQADGSRITEVPAMEAAITDFYSRLYAGLPSSEAHLAAEEAMLRHIPPRFLQNCSPDQVAAFGAVPTKEELGDAIQLMARDRSPGPDGVLVEFYS</sequence>
<reference evidence="1" key="1">
    <citation type="submission" date="2020-06" db="EMBL/GenBank/DDBJ databases">
        <title>WGS assembly of Ceratodon purpureus strain R40.</title>
        <authorList>
            <person name="Carey S.B."/>
            <person name="Jenkins J."/>
            <person name="Shu S."/>
            <person name="Lovell J.T."/>
            <person name="Sreedasyam A."/>
            <person name="Maumus F."/>
            <person name="Tiley G.P."/>
            <person name="Fernandez-Pozo N."/>
            <person name="Barry K."/>
            <person name="Chen C."/>
            <person name="Wang M."/>
            <person name="Lipzen A."/>
            <person name="Daum C."/>
            <person name="Saski C.A."/>
            <person name="Payton A.C."/>
            <person name="Mcbreen J.C."/>
            <person name="Conrad R.E."/>
            <person name="Kollar L.M."/>
            <person name="Olsson S."/>
            <person name="Huttunen S."/>
            <person name="Landis J.B."/>
            <person name="Wickett N.J."/>
            <person name="Johnson M.G."/>
            <person name="Rensing S.A."/>
            <person name="Grimwood J."/>
            <person name="Schmutz J."/>
            <person name="Mcdaniel S.F."/>
        </authorList>
    </citation>
    <scope>NUCLEOTIDE SEQUENCE</scope>
    <source>
        <strain evidence="1">R40</strain>
    </source>
</reference>
<proteinExistence type="predicted"/>
<dbReference type="AlphaFoldDB" id="A0A8T0HSY1"/>
<protein>
    <submittedName>
        <fullName evidence="1">Uncharacterized protein</fullName>
    </submittedName>
</protein>